<dbReference type="EMBL" id="CP041616">
    <property type="protein sequence ID" value="QDO89754.1"/>
    <property type="molecule type" value="Genomic_DNA"/>
</dbReference>
<dbReference type="FunFam" id="3.40.50.720:FF:000173">
    <property type="entry name" value="3-oxoacyl-[acyl-carrier protein] reductase"/>
    <property type="match status" value="1"/>
</dbReference>
<dbReference type="InterPro" id="IPR036291">
    <property type="entry name" value="NAD(P)-bd_dom_sf"/>
</dbReference>
<dbReference type="GO" id="GO:0032787">
    <property type="term" value="P:monocarboxylic acid metabolic process"/>
    <property type="evidence" value="ECO:0007669"/>
    <property type="project" value="UniProtKB-ARBA"/>
</dbReference>
<dbReference type="AlphaFoldDB" id="A0A516GDZ3"/>
<protein>
    <submittedName>
        <fullName evidence="4">Beta-ketoacyl-ACP reductase</fullName>
    </submittedName>
</protein>
<keyword evidence="5" id="KW-1185">Reference proteome</keyword>
<dbReference type="InterPro" id="IPR050259">
    <property type="entry name" value="SDR"/>
</dbReference>
<dbReference type="PANTHER" id="PTHR42879:SF2">
    <property type="entry name" value="3-OXOACYL-[ACYL-CARRIER-PROTEIN] REDUCTASE FABG"/>
    <property type="match status" value="1"/>
</dbReference>
<reference evidence="4 5" key="1">
    <citation type="submission" date="2019-07" db="EMBL/GenBank/DDBJ databases">
        <title>complete genome sequencing of Ornithinimicrobium sp. H23M54.</title>
        <authorList>
            <person name="Bae J.-W."/>
            <person name="Lee S.-Y."/>
        </authorList>
    </citation>
    <scope>NUCLEOTIDE SEQUENCE [LARGE SCALE GENOMIC DNA]</scope>
    <source>
        <strain evidence="4 5">H23M54</strain>
    </source>
</reference>
<keyword evidence="2" id="KW-0560">Oxidoreductase</keyword>
<dbReference type="PRINTS" id="PR00081">
    <property type="entry name" value="GDHRDH"/>
</dbReference>
<dbReference type="Gene3D" id="3.40.50.720">
    <property type="entry name" value="NAD(P)-binding Rossmann-like Domain"/>
    <property type="match status" value="1"/>
</dbReference>
<evidence type="ECO:0000313" key="5">
    <source>
        <dbReference type="Proteomes" id="UP000315395"/>
    </source>
</evidence>
<evidence type="ECO:0000313" key="4">
    <source>
        <dbReference type="EMBL" id="QDO89754.1"/>
    </source>
</evidence>
<feature type="domain" description="Ketoreductase" evidence="3">
    <location>
        <begin position="16"/>
        <end position="203"/>
    </location>
</feature>
<evidence type="ECO:0000256" key="1">
    <source>
        <dbReference type="ARBA" id="ARBA00006484"/>
    </source>
</evidence>
<evidence type="ECO:0000259" key="3">
    <source>
        <dbReference type="SMART" id="SM00822"/>
    </source>
</evidence>
<dbReference type="SMART" id="SM00822">
    <property type="entry name" value="PKS_KR"/>
    <property type="match status" value="1"/>
</dbReference>
<dbReference type="KEGG" id="orz:FNH13_16595"/>
<name>A0A516GDZ3_9MICO</name>
<dbReference type="PROSITE" id="PS00061">
    <property type="entry name" value="ADH_SHORT"/>
    <property type="match status" value="1"/>
</dbReference>
<dbReference type="Proteomes" id="UP000315395">
    <property type="component" value="Chromosome"/>
</dbReference>
<accession>A0A516GDZ3</accession>
<dbReference type="OrthoDB" id="517007at2"/>
<dbReference type="InterPro" id="IPR020904">
    <property type="entry name" value="Sc_DH/Rdtase_CS"/>
</dbReference>
<dbReference type="RefSeq" id="WP_143784475.1">
    <property type="nucleotide sequence ID" value="NZ_CP041616.1"/>
</dbReference>
<dbReference type="CDD" id="cd05333">
    <property type="entry name" value="BKR_SDR_c"/>
    <property type="match status" value="1"/>
</dbReference>
<dbReference type="InterPro" id="IPR057326">
    <property type="entry name" value="KR_dom"/>
</dbReference>
<dbReference type="NCBIfam" id="NF009466">
    <property type="entry name" value="PRK12826.1-2"/>
    <property type="match status" value="1"/>
</dbReference>
<organism evidence="4 5">
    <name type="scientific">Ornithinimicrobium ciconiae</name>
    <dbReference type="NCBI Taxonomy" id="2594265"/>
    <lineage>
        <taxon>Bacteria</taxon>
        <taxon>Bacillati</taxon>
        <taxon>Actinomycetota</taxon>
        <taxon>Actinomycetes</taxon>
        <taxon>Micrococcales</taxon>
        <taxon>Ornithinimicrobiaceae</taxon>
        <taxon>Ornithinimicrobium</taxon>
    </lineage>
</organism>
<comment type="similarity">
    <text evidence="1">Belongs to the short-chain dehydrogenases/reductases (SDR) family.</text>
</comment>
<gene>
    <name evidence="4" type="ORF">FNH13_16595</name>
</gene>
<proteinExistence type="inferred from homology"/>
<dbReference type="PRINTS" id="PR00080">
    <property type="entry name" value="SDRFAMILY"/>
</dbReference>
<sequence length="271" mass="29053">MSVSTTGPRGSKLVDRVALVTGGTRGIGAAISRSLADQGATVAMGFGRDQQRADEFLGQLREQFPDSAFSAHQGNVGSAEDCRRTIKDVIAQHGRLDILVNNAGITRDRTVLKMEDDDWDAVVQVNLSGTFYMAQAALKHMLERGTGRIVNVSSIIGEMGNIGQANYAASKSGLFGLTKTLAREAAFHLQRSGKLNVDSIGLTVNTVTPGYVNTEMVEAVPEKVLDKIKGQIPMARLADPDEIARVVHFLCADRSSYITGQVWGVNGGMDM</sequence>
<evidence type="ECO:0000256" key="2">
    <source>
        <dbReference type="ARBA" id="ARBA00023002"/>
    </source>
</evidence>
<dbReference type="Pfam" id="PF13561">
    <property type="entry name" value="adh_short_C2"/>
    <property type="match status" value="1"/>
</dbReference>
<dbReference type="InterPro" id="IPR002347">
    <property type="entry name" value="SDR_fam"/>
</dbReference>
<dbReference type="SUPFAM" id="SSF51735">
    <property type="entry name" value="NAD(P)-binding Rossmann-fold domains"/>
    <property type="match status" value="1"/>
</dbReference>
<dbReference type="PANTHER" id="PTHR42879">
    <property type="entry name" value="3-OXOACYL-(ACYL-CARRIER-PROTEIN) REDUCTASE"/>
    <property type="match status" value="1"/>
</dbReference>
<dbReference type="GO" id="GO:0016491">
    <property type="term" value="F:oxidoreductase activity"/>
    <property type="evidence" value="ECO:0007669"/>
    <property type="project" value="UniProtKB-KW"/>
</dbReference>